<gene>
    <name evidence="2" type="ORF">HaLaN_04173</name>
</gene>
<evidence type="ECO:0000256" key="1">
    <source>
        <dbReference type="SAM" id="MobiDB-lite"/>
    </source>
</evidence>
<accession>A0A699Z154</accession>
<protein>
    <submittedName>
        <fullName evidence="2">Uncharacterized protein</fullName>
    </submittedName>
</protein>
<dbReference type="EMBL" id="BLLF01000208">
    <property type="protein sequence ID" value="GFH09092.1"/>
    <property type="molecule type" value="Genomic_DNA"/>
</dbReference>
<proteinExistence type="predicted"/>
<evidence type="ECO:0000313" key="3">
    <source>
        <dbReference type="Proteomes" id="UP000485058"/>
    </source>
</evidence>
<feature type="region of interest" description="Disordered" evidence="1">
    <location>
        <begin position="1"/>
        <end position="50"/>
    </location>
</feature>
<sequence length="196" mass="21364">MYVGLTQAAESGRRQPVRAPQMRKEQSPAPGHSSSSSERPAVQAAHAKRSGPSAQTLLRSACFLDYYFAPTLTLYPAHHFFPQCYPDPVNDRAVPDACCLPCKSRDHPLSLTNLVARHKSHKVVELAFLHVCGEACHEDGADFIGGCWWGIRSVASIAVGCPSVRRTAVVRSMLLRLHGRGAVVGRIIRVACHRAS</sequence>
<reference evidence="2 3" key="1">
    <citation type="submission" date="2020-02" db="EMBL/GenBank/DDBJ databases">
        <title>Draft genome sequence of Haematococcus lacustris strain NIES-144.</title>
        <authorList>
            <person name="Morimoto D."/>
            <person name="Nakagawa S."/>
            <person name="Yoshida T."/>
            <person name="Sawayama S."/>
        </authorList>
    </citation>
    <scope>NUCLEOTIDE SEQUENCE [LARGE SCALE GENOMIC DNA]</scope>
    <source>
        <strain evidence="2 3">NIES-144</strain>
    </source>
</reference>
<name>A0A699Z154_HAELA</name>
<comment type="caution">
    <text evidence="2">The sequence shown here is derived from an EMBL/GenBank/DDBJ whole genome shotgun (WGS) entry which is preliminary data.</text>
</comment>
<dbReference type="Proteomes" id="UP000485058">
    <property type="component" value="Unassembled WGS sequence"/>
</dbReference>
<dbReference type="AlphaFoldDB" id="A0A699Z154"/>
<organism evidence="2 3">
    <name type="scientific">Haematococcus lacustris</name>
    <name type="common">Green alga</name>
    <name type="synonym">Haematococcus pluvialis</name>
    <dbReference type="NCBI Taxonomy" id="44745"/>
    <lineage>
        <taxon>Eukaryota</taxon>
        <taxon>Viridiplantae</taxon>
        <taxon>Chlorophyta</taxon>
        <taxon>core chlorophytes</taxon>
        <taxon>Chlorophyceae</taxon>
        <taxon>CS clade</taxon>
        <taxon>Chlamydomonadales</taxon>
        <taxon>Haematococcaceae</taxon>
        <taxon>Haematococcus</taxon>
    </lineage>
</organism>
<keyword evidence="3" id="KW-1185">Reference proteome</keyword>
<evidence type="ECO:0000313" key="2">
    <source>
        <dbReference type="EMBL" id="GFH09092.1"/>
    </source>
</evidence>